<proteinExistence type="predicted"/>
<dbReference type="EMBL" id="JBDKWZ010000001">
    <property type="protein sequence ID" value="MEN7546915.1"/>
    <property type="molecule type" value="Genomic_DNA"/>
</dbReference>
<comment type="caution">
    <text evidence="5">The sequence shown here is derived from an EMBL/GenBank/DDBJ whole genome shotgun (WGS) entry which is preliminary data.</text>
</comment>
<dbReference type="InterPro" id="IPR048405">
    <property type="entry name" value="GldM_Ig-like-1"/>
</dbReference>
<evidence type="ECO:0000313" key="6">
    <source>
        <dbReference type="Proteomes" id="UP001403385"/>
    </source>
</evidence>
<dbReference type="InterPro" id="IPR022720">
    <property type="entry name" value="Motility-assoc_prot_GldM_N"/>
</dbReference>
<dbReference type="Pfam" id="PF12080">
    <property type="entry name" value="GldM_4th"/>
    <property type="match status" value="1"/>
</dbReference>
<dbReference type="NCBIfam" id="TIGR03517">
    <property type="entry name" value="GldM_gliding"/>
    <property type="match status" value="1"/>
</dbReference>
<dbReference type="Pfam" id="PF12081">
    <property type="entry name" value="GldM_1st"/>
    <property type="match status" value="1"/>
</dbReference>
<dbReference type="InterPro" id="IPR048406">
    <property type="entry name" value="GldM_Ig-like-2"/>
</dbReference>
<reference evidence="5 6" key="1">
    <citation type="submission" date="2024-04" db="EMBL/GenBank/DDBJ databases">
        <title>Novel genus in family Flammeovirgaceae.</title>
        <authorList>
            <person name="Nguyen T.H."/>
            <person name="Vuong T.Q."/>
            <person name="Le H."/>
            <person name="Kim S.-G."/>
        </authorList>
    </citation>
    <scope>NUCLEOTIDE SEQUENCE [LARGE SCALE GENOMIC DNA]</scope>
    <source>
        <strain evidence="5 6">JCM 23209</strain>
    </source>
</reference>
<keyword evidence="6" id="KW-1185">Reference proteome</keyword>
<protein>
    <submittedName>
        <fullName evidence="5">Gliding motility protein GldM</fullName>
    </submittedName>
</protein>
<dbReference type="InterPro" id="IPR019859">
    <property type="entry name" value="Motility-assoc_prot_GldM"/>
</dbReference>
<dbReference type="Pfam" id="PF21601">
    <property type="entry name" value="GldM_2nd"/>
    <property type="match status" value="1"/>
</dbReference>
<evidence type="ECO:0000259" key="2">
    <source>
        <dbReference type="Pfam" id="PF12081"/>
    </source>
</evidence>
<feature type="domain" description="Gliding motility-associated protein GldM second immunoglobulin-like" evidence="4">
    <location>
        <begin position="333"/>
        <end position="411"/>
    </location>
</feature>
<dbReference type="InterPro" id="IPR022719">
    <property type="entry name" value="Motility-assoc_prot_GldM_C"/>
</dbReference>
<evidence type="ECO:0000313" key="5">
    <source>
        <dbReference type="EMBL" id="MEN7546915.1"/>
    </source>
</evidence>
<dbReference type="Pfam" id="PF21602">
    <property type="entry name" value="GldM_3rd"/>
    <property type="match status" value="1"/>
</dbReference>
<name>A0AAW9S3C0_9BACT</name>
<sequence>MAGGAKESPRQRMIGMMYLVLTALLALQVSNTVLEKFIFIDESLRHSVSTTTETNSRSVDAIRETVKKNGNRERDVSIVKKAEQARSLTSKVMKRLSDFREEIVKVSGGKDPETGVLLGAKDYDKQMAYTIGPEGSKKGEAYKIQKELNDYVTEINKLHKDLNESSIALDGKDHPLYKNNPEQKSKDFAYLNFDHTPAVACLAIVSELQSKVARVEAKALEVLASEVGADQLKFDKIVAVVKPQSQVVAAGTEYVAEMFLAASSSGAKPEMTFNGKAISVEGGIGQIKFKAQGGGYDKEGKAKKTWKGAIKINTPLGDTTFEVTEEYFVAKPVVQVQSQAVSALYYNCGNELVVNVPALGTAYQPSFKANGASVIKGSKKGEVTVVPTKGNVTLSVYSSGNKLDDIKLRVKPVPKPEIKVFSGRKPVDLRNGYTAPGPRSIEVKAIPDADFKSFLPKDARYKVVAWEATLARGKRGLASKKVTSETVNVSDFAAKAKSGDRIVIEIKRVMRMNFRGQTEAVKGLDDVIFTIPIN</sequence>
<accession>A0AAW9S3C0</accession>
<organism evidence="5 6">
    <name type="scientific">Rapidithrix thailandica</name>
    <dbReference type="NCBI Taxonomy" id="413964"/>
    <lineage>
        <taxon>Bacteria</taxon>
        <taxon>Pseudomonadati</taxon>
        <taxon>Bacteroidota</taxon>
        <taxon>Cytophagia</taxon>
        <taxon>Cytophagales</taxon>
        <taxon>Flammeovirgaceae</taxon>
        <taxon>Rapidithrix</taxon>
    </lineage>
</organism>
<gene>
    <name evidence="5" type="primary">gldM</name>
    <name evidence="5" type="ORF">AAG747_03275</name>
</gene>
<feature type="domain" description="Gliding motility-associated protein GldM C-terminal" evidence="1">
    <location>
        <begin position="414"/>
        <end position="534"/>
    </location>
</feature>
<evidence type="ECO:0000259" key="3">
    <source>
        <dbReference type="Pfam" id="PF21601"/>
    </source>
</evidence>
<dbReference type="AlphaFoldDB" id="A0AAW9S3C0"/>
<feature type="domain" description="Gliding motility-associated protein GldM N-terminal" evidence="2">
    <location>
        <begin position="33"/>
        <end position="225"/>
    </location>
</feature>
<evidence type="ECO:0000259" key="1">
    <source>
        <dbReference type="Pfam" id="PF12080"/>
    </source>
</evidence>
<dbReference type="Proteomes" id="UP001403385">
    <property type="component" value="Unassembled WGS sequence"/>
</dbReference>
<feature type="domain" description="Gliding motility-associated protein GldM first immunoglobulin-like" evidence="3">
    <location>
        <begin position="229"/>
        <end position="331"/>
    </location>
</feature>
<evidence type="ECO:0000259" key="4">
    <source>
        <dbReference type="Pfam" id="PF21602"/>
    </source>
</evidence>
<dbReference type="RefSeq" id="WP_346819692.1">
    <property type="nucleotide sequence ID" value="NZ_JBDKWZ010000001.1"/>
</dbReference>